<evidence type="ECO:0000313" key="2">
    <source>
        <dbReference type="Proteomes" id="UP000265816"/>
    </source>
</evidence>
<organism evidence="1 2">
    <name type="scientific">Mesobacillus zeae</name>
    <dbReference type="NCBI Taxonomy" id="1917180"/>
    <lineage>
        <taxon>Bacteria</taxon>
        <taxon>Bacillati</taxon>
        <taxon>Bacillota</taxon>
        <taxon>Bacilli</taxon>
        <taxon>Bacillales</taxon>
        <taxon>Bacillaceae</taxon>
        <taxon>Mesobacillus</taxon>
    </lineage>
</organism>
<dbReference type="OrthoDB" id="2988890at2"/>
<dbReference type="SUPFAM" id="SSF160755">
    <property type="entry name" value="YugN-like"/>
    <property type="match status" value="1"/>
</dbReference>
<keyword evidence="2" id="KW-1185">Reference proteome</keyword>
<dbReference type="InterPro" id="IPR014967">
    <property type="entry name" value="Uncharacterised_YugN-like"/>
</dbReference>
<accession>A0A398BK05</accession>
<dbReference type="Proteomes" id="UP000265816">
    <property type="component" value="Unassembled WGS sequence"/>
</dbReference>
<comment type="caution">
    <text evidence="1">The sequence shown here is derived from an EMBL/GenBank/DDBJ whole genome shotgun (WGS) entry which is preliminary data.</text>
</comment>
<dbReference type="AlphaFoldDB" id="A0A398BK05"/>
<name>A0A398BK05_9BACI</name>
<dbReference type="Gene3D" id="3.30.310.100">
    <property type="entry name" value="YugN-like"/>
    <property type="match status" value="1"/>
</dbReference>
<dbReference type="InterPro" id="IPR036491">
    <property type="entry name" value="YugN-like_sf"/>
</dbReference>
<gene>
    <name evidence="1" type="ORF">D1970_02720</name>
</gene>
<sequence length="73" mass="8558">MMIRIESSIEGKQFTLGGLKEVLEPMGFTVGGNWEYDHAYFDFKIDDEHGDQQYLRSRLKHLTGIWRRTAYAC</sequence>
<dbReference type="EMBL" id="QWVT01000008">
    <property type="protein sequence ID" value="RID87776.1"/>
    <property type="molecule type" value="Genomic_DNA"/>
</dbReference>
<evidence type="ECO:0000313" key="1">
    <source>
        <dbReference type="EMBL" id="RID87776.1"/>
    </source>
</evidence>
<proteinExistence type="predicted"/>
<protein>
    <submittedName>
        <fullName evidence="1">Uncharacterized protein</fullName>
    </submittedName>
</protein>
<dbReference type="Pfam" id="PF08868">
    <property type="entry name" value="YugN"/>
    <property type="match status" value="1"/>
</dbReference>
<reference evidence="1 2" key="1">
    <citation type="submission" date="2018-08" db="EMBL/GenBank/DDBJ databases">
        <title>Bacillus jemisoniae sp. nov., Bacillus chryseoplanitiae sp. nov., Bacillus resnikiae sp. nov., and Bacillus frankliniae sp. nov., isolated from Viking spacecraft and associated surfaces.</title>
        <authorList>
            <person name="Seuylemezian A."/>
            <person name="Vaishampayan P."/>
        </authorList>
    </citation>
    <scope>NUCLEOTIDE SEQUENCE [LARGE SCALE GENOMIC DNA]</scope>
    <source>
        <strain evidence="1 2">JJ-247</strain>
    </source>
</reference>